<evidence type="ECO:0000259" key="1">
    <source>
        <dbReference type="Pfam" id="PF12706"/>
    </source>
</evidence>
<organism evidence="2 3">
    <name type="scientific">Pedococcus dokdonensis</name>
    <dbReference type="NCBI Taxonomy" id="443156"/>
    <lineage>
        <taxon>Bacteria</taxon>
        <taxon>Bacillati</taxon>
        <taxon>Actinomycetota</taxon>
        <taxon>Actinomycetes</taxon>
        <taxon>Micrococcales</taxon>
        <taxon>Intrasporangiaceae</taxon>
        <taxon>Pedococcus</taxon>
    </lineage>
</organism>
<gene>
    <name evidence="2" type="ORF">SAMN04489867_1713</name>
</gene>
<protein>
    <submittedName>
        <fullName evidence="2">Ribonuclease BN, tRNA processing enzyme</fullName>
    </submittedName>
</protein>
<dbReference type="RefSeq" id="WP_091784038.1">
    <property type="nucleotide sequence ID" value="NZ_LT629711.1"/>
</dbReference>
<dbReference type="SUPFAM" id="SSF56281">
    <property type="entry name" value="Metallo-hydrolase/oxidoreductase"/>
    <property type="match status" value="1"/>
</dbReference>
<feature type="domain" description="Metallo-beta-lactamase" evidence="1">
    <location>
        <begin position="38"/>
        <end position="223"/>
    </location>
</feature>
<dbReference type="AlphaFoldDB" id="A0A1H0QTN3"/>
<evidence type="ECO:0000313" key="3">
    <source>
        <dbReference type="Proteomes" id="UP000199077"/>
    </source>
</evidence>
<dbReference type="OrthoDB" id="9800940at2"/>
<dbReference type="Pfam" id="PF12706">
    <property type="entry name" value="Lactamase_B_2"/>
    <property type="match status" value="1"/>
</dbReference>
<dbReference type="InterPro" id="IPR036866">
    <property type="entry name" value="RibonucZ/Hydroxyglut_hydro"/>
</dbReference>
<dbReference type="GO" id="GO:0042781">
    <property type="term" value="F:3'-tRNA processing endoribonuclease activity"/>
    <property type="evidence" value="ECO:0007669"/>
    <property type="project" value="TreeGrafter"/>
</dbReference>
<dbReference type="PANTHER" id="PTHR46018:SF4">
    <property type="entry name" value="METALLO-HYDROLASE YHFI-RELATED"/>
    <property type="match status" value="1"/>
</dbReference>
<dbReference type="CDD" id="cd07716">
    <property type="entry name" value="RNaseZ_short-form-like_MBL-fold"/>
    <property type="match status" value="1"/>
</dbReference>
<proteinExistence type="predicted"/>
<dbReference type="Gene3D" id="3.60.15.10">
    <property type="entry name" value="Ribonuclease Z/Hydroxyacylglutathione hydrolase-like"/>
    <property type="match status" value="1"/>
</dbReference>
<reference evidence="3" key="1">
    <citation type="submission" date="2016-10" db="EMBL/GenBank/DDBJ databases">
        <authorList>
            <person name="Varghese N."/>
            <person name="Submissions S."/>
        </authorList>
    </citation>
    <scope>NUCLEOTIDE SEQUENCE [LARGE SCALE GENOMIC DNA]</scope>
    <source>
        <strain evidence="3">DSM 22329</strain>
    </source>
</reference>
<dbReference type="InterPro" id="IPR001279">
    <property type="entry name" value="Metallo-B-lactamas"/>
</dbReference>
<name>A0A1H0QTN3_9MICO</name>
<dbReference type="PANTHER" id="PTHR46018">
    <property type="entry name" value="ZINC PHOSPHODIESTERASE ELAC PROTEIN 1"/>
    <property type="match status" value="1"/>
</dbReference>
<sequence length="257" mass="27022">MKLTVVGCSGSFAGPDSPASSYLVQAEHEGRTWSVVLDLGNGALGPLQRHVDLADLDAVFISHLHPDHCVDVCGLYVTRKYHPGGPVEGQLPIHAPSGAQERFALMYHGLEHGGMTHEFVVHELADAQVTRVGPFSITAYLVNHPVEAYGFRVEADGAVLAYTGDTDSCDALRPLLTGSDLALTDSAFVDGRDDTEGIHLSGSRAAAAVVAAGGVQRLVLTHIPPWNDPEVCRAQAAAVWSGPLDVAVQGATFEVGA</sequence>
<keyword evidence="3" id="KW-1185">Reference proteome</keyword>
<accession>A0A1H0QTN3</accession>
<evidence type="ECO:0000313" key="2">
    <source>
        <dbReference type="EMBL" id="SDP20129.1"/>
    </source>
</evidence>
<dbReference type="Proteomes" id="UP000199077">
    <property type="component" value="Chromosome I"/>
</dbReference>
<dbReference type="STRING" id="443156.SAMN04489867_1713"/>
<dbReference type="EMBL" id="LT629711">
    <property type="protein sequence ID" value="SDP20129.1"/>
    <property type="molecule type" value="Genomic_DNA"/>
</dbReference>